<keyword evidence="6" id="KW-1185">Reference proteome</keyword>
<dbReference type="GO" id="GO:0046872">
    <property type="term" value="F:metal ion binding"/>
    <property type="evidence" value="ECO:0007669"/>
    <property type="project" value="UniProtKB-KW"/>
</dbReference>
<feature type="region of interest" description="Disordered" evidence="3">
    <location>
        <begin position="333"/>
        <end position="373"/>
    </location>
</feature>
<accession>A0A1V9Y478</accession>
<dbReference type="Pfam" id="PF13359">
    <property type="entry name" value="DDE_Tnp_4"/>
    <property type="match status" value="1"/>
</dbReference>
<protein>
    <recommendedName>
        <fullName evidence="4">DDE Tnp4 domain-containing protein</fullName>
    </recommendedName>
</protein>
<feature type="domain" description="DDE Tnp4" evidence="4">
    <location>
        <begin position="185"/>
        <end position="323"/>
    </location>
</feature>
<reference evidence="5 6" key="1">
    <citation type="journal article" date="2014" name="Genome Biol. Evol.">
        <title>The secreted proteins of Achlya hypogyna and Thraustotheca clavata identify the ancestral oomycete secretome and reveal gene acquisitions by horizontal gene transfer.</title>
        <authorList>
            <person name="Misner I."/>
            <person name="Blouin N."/>
            <person name="Leonard G."/>
            <person name="Richards T.A."/>
            <person name="Lane C.E."/>
        </authorList>
    </citation>
    <scope>NUCLEOTIDE SEQUENCE [LARGE SCALE GENOMIC DNA]</scope>
    <source>
        <strain evidence="5 6">ATCC 48635</strain>
    </source>
</reference>
<dbReference type="STRING" id="1202772.A0A1V9Y478"/>
<gene>
    <name evidence="5" type="ORF">ACHHYP_17515</name>
</gene>
<evidence type="ECO:0000313" key="6">
    <source>
        <dbReference type="Proteomes" id="UP000243579"/>
    </source>
</evidence>
<dbReference type="OrthoDB" id="75288at2759"/>
<evidence type="ECO:0000256" key="2">
    <source>
        <dbReference type="ARBA" id="ARBA00022723"/>
    </source>
</evidence>
<proteinExistence type="predicted"/>
<dbReference type="Proteomes" id="UP000243579">
    <property type="component" value="Unassembled WGS sequence"/>
</dbReference>
<organism evidence="5 6">
    <name type="scientific">Achlya hypogyna</name>
    <name type="common">Oomycete</name>
    <name type="synonym">Protoachlya hypogyna</name>
    <dbReference type="NCBI Taxonomy" id="1202772"/>
    <lineage>
        <taxon>Eukaryota</taxon>
        <taxon>Sar</taxon>
        <taxon>Stramenopiles</taxon>
        <taxon>Oomycota</taxon>
        <taxon>Saprolegniomycetes</taxon>
        <taxon>Saprolegniales</taxon>
        <taxon>Achlyaceae</taxon>
        <taxon>Achlya</taxon>
    </lineage>
</organism>
<evidence type="ECO:0000256" key="1">
    <source>
        <dbReference type="ARBA" id="ARBA00001968"/>
    </source>
</evidence>
<name>A0A1V9Y478_ACHHY</name>
<keyword evidence="2" id="KW-0479">Metal-binding</keyword>
<feature type="compositionally biased region" description="Basic residues" evidence="3">
    <location>
        <begin position="350"/>
        <end position="360"/>
    </location>
</feature>
<dbReference type="InterPro" id="IPR027806">
    <property type="entry name" value="HARBI1_dom"/>
</dbReference>
<sequence length="373" mass="41932">MARLPKLSANGILGIIVRVYAACGGDMDYFLDMMELLLQTKGFRLRAPRPLVNFNNAFNPDLDNATALHRFLFTVPQLERLVRHLQFSPTIETTSQDRVGSLEALALLCRRLAEPSRLFTVADEFGRSVEACSRIIRAIVEDIYERHKNMIYLHKGILVDNVATYAAAIREKSGLVGLATCMAFIDGTKQYISRPGAREEGAEHENLQRSVYKGNPRRHCLSWQGITVPDGLIISMYIPFEGRRHDTTMLAMSRILFEFQQDEVLRDYCMYGDPAYGCRAGLACPFPNVRPGSPEAAFYTKMSSVRESVEWFFGLIKGIWGYINYDKTRQGPLGLPSAPMTPMTPTPPQRSRKTKPKHPSRPSIPSLVALGEP</sequence>
<comment type="caution">
    <text evidence="5">The sequence shown here is derived from an EMBL/GenBank/DDBJ whole genome shotgun (WGS) entry which is preliminary data.</text>
</comment>
<dbReference type="EMBL" id="JNBR01002991">
    <property type="protein sequence ID" value="OQR80478.1"/>
    <property type="molecule type" value="Genomic_DNA"/>
</dbReference>
<evidence type="ECO:0000313" key="5">
    <source>
        <dbReference type="EMBL" id="OQR80478.1"/>
    </source>
</evidence>
<dbReference type="AlphaFoldDB" id="A0A1V9Y478"/>
<evidence type="ECO:0000256" key="3">
    <source>
        <dbReference type="SAM" id="MobiDB-lite"/>
    </source>
</evidence>
<comment type="cofactor">
    <cofactor evidence="1">
        <name>a divalent metal cation</name>
        <dbReference type="ChEBI" id="CHEBI:60240"/>
    </cofactor>
</comment>
<evidence type="ECO:0000259" key="4">
    <source>
        <dbReference type="Pfam" id="PF13359"/>
    </source>
</evidence>